<protein>
    <submittedName>
        <fullName evidence="1">Ankyrin</fullName>
    </submittedName>
</protein>
<comment type="caution">
    <text evidence="1">The sequence shown here is derived from an EMBL/GenBank/DDBJ whole genome shotgun (WGS) entry which is preliminary data.</text>
</comment>
<accession>A0ACB6RB94</accession>
<dbReference type="EMBL" id="MU003495">
    <property type="protein sequence ID" value="KAF2475797.1"/>
    <property type="molecule type" value="Genomic_DNA"/>
</dbReference>
<sequence>MDPITIISLLASLTNLIHASKSVIEVINTFRDGDKDLQKLLEDISVFTEALSGFERVLRSRQTIHRISGPVMDSMLQNSFNTIKDLEDRLEQSLNSKVSAVRRMKWVQNTSGIKRLHDRIKEQHSMLQTFLAITHAETFLSVACQYPQYMLRGSAVDNTAAVDDKATASTNLQVPATTYRSRRISNASSLATIESLADTMISSFDSLTLVSSSSSSGSSNIFSRQSSEIPSNTSQETNEGLCQVNTRPELGDSQEILVVRQACRYNCYCICHTQDVTKLRQGLGKRANAKVRCSVPDCLSNATVEEKYAIQSKSFLKTLSKAIFSKSINVRHELKTYRMVPEGSEAMRYVKHGNLGKLKACIESGQATIWDTAPDGWSLLHTAAYNRQLPIVKYLIELGVDTESGDVGSRKPADLAILKSIGQDATQVEHDIVEVFSQKDGFLSDFDFTPIHIAVLELYSASDSERPSLESLIQLVDDANNAPVNTSWSEWKLRYKKRSPLFSAIIEYFRASAFGQPEGTKIIHNLVDQRDKKYSWTPLHWASAAGHVEKMRVLVQFGADPTLLSNLDANILHAAAESKIGRGLAGALDIWRRCPDQLNINQTNRWAETPLHVASWCSAACVSLLLEAGADTDAQQEDGQVPLHCAGLSGRSLDRRDIVSLLCNSKSKKHINIQDADGRPPIFDFLDDQECIEILLQNGARLDLTDESGKNIIHHACIQDEKESLKLLLCEAGDTNIATANDLSGNSPLIEAFCNSSIECALIMLELDDVGDIISKDGWAAVHYAAKIGDERLLEAVLTHSSFMKGMKTMDGKRVDMVAMESGTWTGKVKELIRKYDYLG</sequence>
<evidence type="ECO:0000313" key="2">
    <source>
        <dbReference type="Proteomes" id="UP000799755"/>
    </source>
</evidence>
<gene>
    <name evidence="1" type="ORF">BDR25DRAFT_278466</name>
</gene>
<organism evidence="1 2">
    <name type="scientific">Lindgomyces ingoldianus</name>
    <dbReference type="NCBI Taxonomy" id="673940"/>
    <lineage>
        <taxon>Eukaryota</taxon>
        <taxon>Fungi</taxon>
        <taxon>Dikarya</taxon>
        <taxon>Ascomycota</taxon>
        <taxon>Pezizomycotina</taxon>
        <taxon>Dothideomycetes</taxon>
        <taxon>Pleosporomycetidae</taxon>
        <taxon>Pleosporales</taxon>
        <taxon>Lindgomycetaceae</taxon>
        <taxon>Lindgomyces</taxon>
    </lineage>
</organism>
<evidence type="ECO:0000313" key="1">
    <source>
        <dbReference type="EMBL" id="KAF2475797.1"/>
    </source>
</evidence>
<name>A0ACB6RB94_9PLEO</name>
<reference evidence="1" key="1">
    <citation type="journal article" date="2020" name="Stud. Mycol.">
        <title>101 Dothideomycetes genomes: a test case for predicting lifestyles and emergence of pathogens.</title>
        <authorList>
            <person name="Haridas S."/>
            <person name="Albert R."/>
            <person name="Binder M."/>
            <person name="Bloem J."/>
            <person name="Labutti K."/>
            <person name="Salamov A."/>
            <person name="Andreopoulos B."/>
            <person name="Baker S."/>
            <person name="Barry K."/>
            <person name="Bills G."/>
            <person name="Bluhm B."/>
            <person name="Cannon C."/>
            <person name="Castanera R."/>
            <person name="Culley D."/>
            <person name="Daum C."/>
            <person name="Ezra D."/>
            <person name="Gonzalez J."/>
            <person name="Henrissat B."/>
            <person name="Kuo A."/>
            <person name="Liang C."/>
            <person name="Lipzen A."/>
            <person name="Lutzoni F."/>
            <person name="Magnuson J."/>
            <person name="Mondo S."/>
            <person name="Nolan M."/>
            <person name="Ohm R."/>
            <person name="Pangilinan J."/>
            <person name="Park H.-J."/>
            <person name="Ramirez L."/>
            <person name="Alfaro M."/>
            <person name="Sun H."/>
            <person name="Tritt A."/>
            <person name="Yoshinaga Y."/>
            <person name="Zwiers L.-H."/>
            <person name="Turgeon B."/>
            <person name="Goodwin S."/>
            <person name="Spatafora J."/>
            <person name="Crous P."/>
            <person name="Grigoriev I."/>
        </authorList>
    </citation>
    <scope>NUCLEOTIDE SEQUENCE</scope>
    <source>
        <strain evidence="1">ATCC 200398</strain>
    </source>
</reference>
<proteinExistence type="predicted"/>
<keyword evidence="2" id="KW-1185">Reference proteome</keyword>
<dbReference type="Proteomes" id="UP000799755">
    <property type="component" value="Unassembled WGS sequence"/>
</dbReference>